<dbReference type="HOGENOM" id="CLU_1386316_0_0_1"/>
<organism evidence="1 2">
    <name type="scientific">Solanum tuberosum</name>
    <name type="common">Potato</name>
    <dbReference type="NCBI Taxonomy" id="4113"/>
    <lineage>
        <taxon>Eukaryota</taxon>
        <taxon>Viridiplantae</taxon>
        <taxon>Streptophyta</taxon>
        <taxon>Embryophyta</taxon>
        <taxon>Tracheophyta</taxon>
        <taxon>Spermatophyta</taxon>
        <taxon>Magnoliopsida</taxon>
        <taxon>eudicotyledons</taxon>
        <taxon>Gunneridae</taxon>
        <taxon>Pentapetalae</taxon>
        <taxon>asterids</taxon>
        <taxon>lamiids</taxon>
        <taxon>Solanales</taxon>
        <taxon>Solanaceae</taxon>
        <taxon>Solanoideae</taxon>
        <taxon>Solaneae</taxon>
        <taxon>Solanum</taxon>
    </lineage>
</organism>
<dbReference type="Gramene" id="PGSC0003DMT400043151">
    <property type="protein sequence ID" value="PGSC0003DMT400043151"/>
    <property type="gene ID" value="PGSC0003DMG400016743"/>
</dbReference>
<sequence>MRTYIDRIPPRLLLCSRLKRLKLGFFAAYIIEIFPSVRFQISAFVSNELSCCALYHLEILRTKFGYIYSAIFGYYSPNLPQTPPLHAVALEVEHIYVNQFQLAVLYVVLRLLIEYLEINVLCSSSRAASKTLKQEFILALHHWWFLFLRLHCNYDIVGRVRHDNSSVGLTLFHWICCLHLESNIIIGIVIPDIIVAL</sequence>
<protein>
    <submittedName>
        <fullName evidence="1">VAP27</fullName>
    </submittedName>
</protein>
<proteinExistence type="predicted"/>
<name>M1BE65_SOLTU</name>
<keyword evidence="2" id="KW-1185">Reference proteome</keyword>
<dbReference type="Gramene" id="PGSC0003DMT400043148">
    <property type="protein sequence ID" value="PGSC0003DMT400043148"/>
    <property type="gene ID" value="PGSC0003DMG400016743"/>
</dbReference>
<dbReference type="EnsemblPlants" id="PGSC0003DMT400043149">
    <property type="protein sequence ID" value="PGSC0003DMT400043149"/>
    <property type="gene ID" value="PGSC0003DMG400016743"/>
</dbReference>
<accession>M1BE65</accession>
<reference evidence="2" key="1">
    <citation type="journal article" date="2011" name="Nature">
        <title>Genome sequence and analysis of the tuber crop potato.</title>
        <authorList>
            <consortium name="The Potato Genome Sequencing Consortium"/>
        </authorList>
    </citation>
    <scope>NUCLEOTIDE SEQUENCE [LARGE SCALE GENOMIC DNA]</scope>
    <source>
        <strain evidence="2">cv. DM1-3 516 R44</strain>
    </source>
</reference>
<dbReference type="Gramene" id="PGSC0003DMT400043149">
    <property type="protein sequence ID" value="PGSC0003DMT400043149"/>
    <property type="gene ID" value="PGSC0003DMG400016743"/>
</dbReference>
<dbReference type="EnsemblPlants" id="PGSC0003DMT400043151">
    <property type="protein sequence ID" value="PGSC0003DMT400043151"/>
    <property type="gene ID" value="PGSC0003DMG400016743"/>
</dbReference>
<dbReference type="Proteomes" id="UP000011115">
    <property type="component" value="Unassembled WGS sequence"/>
</dbReference>
<evidence type="ECO:0000313" key="2">
    <source>
        <dbReference type="Proteomes" id="UP000011115"/>
    </source>
</evidence>
<dbReference type="EnsemblPlants" id="PGSC0003DMT400043148">
    <property type="protein sequence ID" value="PGSC0003DMT400043148"/>
    <property type="gene ID" value="PGSC0003DMG400016743"/>
</dbReference>
<dbReference type="Gramene" id="PGSC0003DMT400043150">
    <property type="protein sequence ID" value="PGSC0003DMT400043150"/>
    <property type="gene ID" value="PGSC0003DMG400016743"/>
</dbReference>
<dbReference type="InParanoid" id="M1BE65"/>
<reference evidence="1" key="2">
    <citation type="submission" date="2015-06" db="UniProtKB">
        <authorList>
            <consortium name="EnsemblPlants"/>
        </authorList>
    </citation>
    <scope>IDENTIFICATION</scope>
    <source>
        <strain evidence="1">DM1-3 516 R44</strain>
    </source>
</reference>
<dbReference type="PaxDb" id="4113-PGSC0003DMT400043149"/>
<evidence type="ECO:0000313" key="1">
    <source>
        <dbReference type="EnsemblPlants" id="PGSC0003DMT400043150"/>
    </source>
</evidence>
<dbReference type="AlphaFoldDB" id="M1BE65"/>
<dbReference type="EnsemblPlants" id="PGSC0003DMT400043150">
    <property type="protein sequence ID" value="PGSC0003DMT400043150"/>
    <property type="gene ID" value="PGSC0003DMG400016743"/>
</dbReference>